<dbReference type="Gene3D" id="3.40.50.300">
    <property type="entry name" value="P-loop containing nucleotide triphosphate hydrolases"/>
    <property type="match status" value="1"/>
</dbReference>
<dbReference type="NCBIfam" id="TIGR01128">
    <property type="entry name" value="holA"/>
    <property type="match status" value="1"/>
</dbReference>
<dbReference type="OrthoDB" id="5329738at2"/>
<dbReference type="GO" id="GO:0003887">
    <property type="term" value="F:DNA-directed DNA polymerase activity"/>
    <property type="evidence" value="ECO:0007669"/>
    <property type="project" value="UniProtKB-KW"/>
</dbReference>
<evidence type="ECO:0000313" key="5">
    <source>
        <dbReference type="EMBL" id="QEP35341.1"/>
    </source>
</evidence>
<keyword evidence="2" id="KW-0548">Nucleotidyltransferase</keyword>
<sequence>MYKNEFDNHFKNNKKYSAYMFYGQSNYLIEHYSLMVAKSHGSIDECEKLYFDDYNFKYAKDKLLQSSLFSSNNILVIKCDKKIPKKEVDELIQACNTNSDSTVIFSCMGDSDFKAMEKSFSDKTNSVCVRFFKPFDTEAVRLLENEAKSLNINYELSALNHLYFMHKNDLSLCVNDLNKLAIFDEKITSNIINTHCFGIGAVNFEDFLHDLIAGKDISNDLASLLEEGMNEIFLLNQITSFVQQLFMISAYARAIGQPNPKEILGFIPPKNIWEKKSKLAINIKPEVFQEIFNYLLQIELDFKTSKIDKQSLYLQASLRKFTVLFR</sequence>
<dbReference type="KEGG" id="apai:APAC_2280"/>
<gene>
    <name evidence="5" type="primary">holA</name>
    <name evidence="5" type="ORF">APAC_2280</name>
</gene>
<dbReference type="InterPro" id="IPR027417">
    <property type="entry name" value="P-loop_NTPase"/>
</dbReference>
<dbReference type="EMBL" id="CP035928">
    <property type="protein sequence ID" value="QEP35341.1"/>
    <property type="molecule type" value="Genomic_DNA"/>
</dbReference>
<accession>A0A5C2H8Q0</accession>
<evidence type="ECO:0000256" key="1">
    <source>
        <dbReference type="ARBA" id="ARBA00022679"/>
    </source>
</evidence>
<dbReference type="AlphaFoldDB" id="A0A5C2H8Q0"/>
<dbReference type="GO" id="GO:0009360">
    <property type="term" value="C:DNA polymerase III complex"/>
    <property type="evidence" value="ECO:0007669"/>
    <property type="project" value="TreeGrafter"/>
</dbReference>
<dbReference type="GO" id="GO:0003677">
    <property type="term" value="F:DNA binding"/>
    <property type="evidence" value="ECO:0007669"/>
    <property type="project" value="InterPro"/>
</dbReference>
<dbReference type="PANTHER" id="PTHR34388:SF1">
    <property type="entry name" value="DNA POLYMERASE III SUBUNIT DELTA"/>
    <property type="match status" value="1"/>
</dbReference>
<dbReference type="NCBIfam" id="NF006302">
    <property type="entry name" value="PRK08487.1-5"/>
    <property type="match status" value="1"/>
</dbReference>
<dbReference type="RefSeq" id="WP_130234236.1">
    <property type="nucleotide sequence ID" value="NZ_BMEF01000016.1"/>
</dbReference>
<dbReference type="GO" id="GO:0006261">
    <property type="term" value="P:DNA-templated DNA replication"/>
    <property type="evidence" value="ECO:0007669"/>
    <property type="project" value="TreeGrafter"/>
</dbReference>
<keyword evidence="3" id="KW-0235">DNA replication</keyword>
<organism evidence="5 6">
    <name type="scientific">Malaciobacter pacificus</name>
    <dbReference type="NCBI Taxonomy" id="1080223"/>
    <lineage>
        <taxon>Bacteria</taxon>
        <taxon>Pseudomonadati</taxon>
        <taxon>Campylobacterota</taxon>
        <taxon>Epsilonproteobacteria</taxon>
        <taxon>Campylobacterales</taxon>
        <taxon>Arcobacteraceae</taxon>
        <taxon>Malaciobacter</taxon>
    </lineage>
</organism>
<dbReference type="Gene3D" id="1.20.272.10">
    <property type="match status" value="1"/>
</dbReference>
<keyword evidence="1" id="KW-0808">Transferase</keyword>
<reference evidence="5" key="1">
    <citation type="submission" date="2019-09" db="EMBL/GenBank/DDBJ databases">
        <title>Complete genome sequencing of four Arcobacter species reveals a diverse suite of mobile elements.</title>
        <authorList>
            <person name="Miller W.G."/>
            <person name="Yee E."/>
            <person name="Bono J.L."/>
        </authorList>
    </citation>
    <scope>NUCLEOTIDE SEQUENCE [LARGE SCALE GENOMIC DNA]</scope>
    <source>
        <strain evidence="5">LMG 26638</strain>
    </source>
</reference>
<evidence type="ECO:0000313" key="6">
    <source>
        <dbReference type="Proteomes" id="UP000322726"/>
    </source>
</evidence>
<evidence type="ECO:0000256" key="3">
    <source>
        <dbReference type="ARBA" id="ARBA00022705"/>
    </source>
</evidence>
<dbReference type="SUPFAM" id="SSF52540">
    <property type="entry name" value="P-loop containing nucleoside triphosphate hydrolases"/>
    <property type="match status" value="1"/>
</dbReference>
<keyword evidence="4" id="KW-0239">DNA-directed DNA polymerase</keyword>
<reference evidence="5" key="2">
    <citation type="submission" date="2019-09" db="EMBL/GenBank/DDBJ databases">
        <title>Taxonomic note: a critical rebuttal of the proposed division of the genus Arcobacter into six genera, emended descriptions of Arcobacter anaerophilus and the genus Arcobacter, and an assessment of genus-level boundaries for Epsilonproteobacteria using in silico genomic comparator tools.</title>
        <authorList>
            <person name="On S.L.W."/>
            <person name="Miller W.G."/>
            <person name="Biggs P."/>
            <person name="Cornelius A."/>
            <person name="Vandamme P."/>
        </authorList>
    </citation>
    <scope>NUCLEOTIDE SEQUENCE [LARGE SCALE GENOMIC DNA]</scope>
    <source>
        <strain evidence="5">LMG 26638</strain>
    </source>
</reference>
<protein>
    <submittedName>
        <fullName evidence="5">DNA polymerase III, delta subunit</fullName>
    </submittedName>
</protein>
<dbReference type="Proteomes" id="UP000322726">
    <property type="component" value="Chromosome"/>
</dbReference>
<evidence type="ECO:0000256" key="2">
    <source>
        <dbReference type="ARBA" id="ARBA00022695"/>
    </source>
</evidence>
<name>A0A5C2H8Q0_9BACT</name>
<proteinExistence type="predicted"/>
<dbReference type="InterPro" id="IPR005790">
    <property type="entry name" value="DNA_polIII_delta"/>
</dbReference>
<evidence type="ECO:0000256" key="4">
    <source>
        <dbReference type="ARBA" id="ARBA00022932"/>
    </source>
</evidence>
<dbReference type="PANTHER" id="PTHR34388">
    <property type="entry name" value="DNA POLYMERASE III SUBUNIT DELTA"/>
    <property type="match status" value="1"/>
</dbReference>
<keyword evidence="6" id="KW-1185">Reference proteome</keyword>